<sequence>MTWVYRAHQADTCASPASSEPADLLAGLLAELAQVPALQAGLPARRAGTSSASRSTCSPSCSTCSPSWYHPTKQVYQALSSTTKIFGLGLLRGEIKG</sequence>
<dbReference type="AlphaFoldDB" id="A0A2N5VPW4"/>
<comment type="caution">
    <text evidence="1">The sequence shown here is derived from an EMBL/GenBank/DDBJ whole genome shotgun (WGS) entry which is preliminary data.</text>
</comment>
<evidence type="ECO:0000313" key="1">
    <source>
        <dbReference type="EMBL" id="PLW52039.1"/>
    </source>
</evidence>
<proteinExistence type="predicted"/>
<name>A0A2N5VPW4_9BASI</name>
<dbReference type="Proteomes" id="UP000235392">
    <property type="component" value="Unassembled WGS sequence"/>
</dbReference>
<gene>
    <name evidence="1" type="ORF">PCASD_02136</name>
</gene>
<evidence type="ECO:0000313" key="2">
    <source>
        <dbReference type="Proteomes" id="UP000235392"/>
    </source>
</evidence>
<protein>
    <submittedName>
        <fullName evidence="1">Uncharacterized protein</fullName>
    </submittedName>
</protein>
<accession>A0A2N5VPW4</accession>
<dbReference type="EMBL" id="PGCI01000002">
    <property type="protein sequence ID" value="PLW52039.1"/>
    <property type="molecule type" value="Genomic_DNA"/>
</dbReference>
<reference evidence="1 2" key="1">
    <citation type="submission" date="2017-11" db="EMBL/GenBank/DDBJ databases">
        <title>De novo assembly and phasing of dikaryotic genomes from two isolates of Puccinia coronata f. sp. avenae, the causal agent of oat crown rust.</title>
        <authorList>
            <person name="Miller M.E."/>
            <person name="Zhang Y."/>
            <person name="Omidvar V."/>
            <person name="Sperschneider J."/>
            <person name="Schwessinger B."/>
            <person name="Raley C."/>
            <person name="Palmer J.M."/>
            <person name="Garnica D."/>
            <person name="Upadhyaya N."/>
            <person name="Rathjen J."/>
            <person name="Taylor J.M."/>
            <person name="Park R.F."/>
            <person name="Dodds P.N."/>
            <person name="Hirsch C.D."/>
            <person name="Kianian S.F."/>
            <person name="Figueroa M."/>
        </authorList>
    </citation>
    <scope>NUCLEOTIDE SEQUENCE [LARGE SCALE GENOMIC DNA]</scope>
    <source>
        <strain evidence="1">12SD80</strain>
    </source>
</reference>
<organism evidence="1 2">
    <name type="scientific">Puccinia coronata f. sp. avenae</name>
    <dbReference type="NCBI Taxonomy" id="200324"/>
    <lineage>
        <taxon>Eukaryota</taxon>
        <taxon>Fungi</taxon>
        <taxon>Dikarya</taxon>
        <taxon>Basidiomycota</taxon>
        <taxon>Pucciniomycotina</taxon>
        <taxon>Pucciniomycetes</taxon>
        <taxon>Pucciniales</taxon>
        <taxon>Pucciniaceae</taxon>
        <taxon>Puccinia</taxon>
    </lineage>
</organism>